<dbReference type="AlphaFoldDB" id="A0A7U2EY66"/>
<dbReference type="EMBL" id="CP069027">
    <property type="protein sequence ID" value="QRC95276.1"/>
    <property type="molecule type" value="Genomic_DNA"/>
</dbReference>
<feature type="chain" id="PRO_5030690360" description="Cyanovirin-N domain-containing protein" evidence="1">
    <location>
        <begin position="19"/>
        <end position="143"/>
    </location>
</feature>
<dbReference type="OrthoDB" id="3754992at2759"/>
<keyword evidence="1" id="KW-0732">Signal</keyword>
<gene>
    <name evidence="2" type="ORF">JI435_432060</name>
</gene>
<evidence type="ECO:0000313" key="2">
    <source>
        <dbReference type="EMBL" id="QRC95276.1"/>
    </source>
</evidence>
<accession>A0A7U2EY66</accession>
<name>A0A7U2EY66_PHANO</name>
<dbReference type="VEuPathDB" id="FungiDB:JI435_432060"/>
<evidence type="ECO:0000256" key="1">
    <source>
        <dbReference type="SAM" id="SignalP"/>
    </source>
</evidence>
<organism evidence="2 3">
    <name type="scientific">Phaeosphaeria nodorum (strain SN15 / ATCC MYA-4574 / FGSC 10173)</name>
    <name type="common">Glume blotch fungus</name>
    <name type="synonym">Parastagonospora nodorum</name>
    <dbReference type="NCBI Taxonomy" id="321614"/>
    <lineage>
        <taxon>Eukaryota</taxon>
        <taxon>Fungi</taxon>
        <taxon>Dikarya</taxon>
        <taxon>Ascomycota</taxon>
        <taxon>Pezizomycotina</taxon>
        <taxon>Dothideomycetes</taxon>
        <taxon>Pleosporomycetidae</taxon>
        <taxon>Pleosporales</taxon>
        <taxon>Pleosporineae</taxon>
        <taxon>Phaeosphaeriaceae</taxon>
        <taxon>Parastagonospora</taxon>
    </lineage>
</organism>
<sequence length="143" mass="15690">MNSLSALALLALSSCTIAVSTMDAIDFKNNMNPLMKATGPLRDPYRGKVVGRCNLGQLYCFNQIVYDLNYSIDDLTHQFCRDNPGMVGCSDCDLGGYKCLDKCLNAVFTCKDRIDKYEHQKSCMGEVHTMNSAGSLCIAGSCF</sequence>
<keyword evidence="3" id="KW-1185">Reference proteome</keyword>
<feature type="signal peptide" evidence="1">
    <location>
        <begin position="1"/>
        <end position="18"/>
    </location>
</feature>
<reference evidence="3" key="1">
    <citation type="journal article" date="2021" name="BMC Genomics">
        <title>Chromosome-level genome assembly and manually-curated proteome of model necrotroph Parastagonospora nodorum Sn15 reveals a genome-wide trove of candidate effector homologs, and redundancy of virulence-related functions within an accessory chromosome.</title>
        <authorList>
            <person name="Bertazzoni S."/>
            <person name="Jones D.A.B."/>
            <person name="Phan H.T."/>
            <person name="Tan K.-C."/>
            <person name="Hane J.K."/>
        </authorList>
    </citation>
    <scope>NUCLEOTIDE SEQUENCE [LARGE SCALE GENOMIC DNA]</scope>
    <source>
        <strain evidence="3">SN15 / ATCC MYA-4574 / FGSC 10173)</strain>
    </source>
</reference>
<evidence type="ECO:0000313" key="3">
    <source>
        <dbReference type="Proteomes" id="UP000663193"/>
    </source>
</evidence>
<protein>
    <recommendedName>
        <fullName evidence="4">Cyanovirin-N domain-containing protein</fullName>
    </recommendedName>
</protein>
<dbReference type="Proteomes" id="UP000663193">
    <property type="component" value="Chromosome 5"/>
</dbReference>
<proteinExistence type="predicted"/>
<evidence type="ECO:0008006" key="4">
    <source>
        <dbReference type="Google" id="ProtNLM"/>
    </source>
</evidence>